<keyword evidence="4" id="KW-1185">Reference proteome</keyword>
<feature type="transmembrane region" description="Helical" evidence="1">
    <location>
        <begin position="75"/>
        <end position="97"/>
    </location>
</feature>
<evidence type="ECO:0000259" key="2">
    <source>
        <dbReference type="Pfam" id="PF18920"/>
    </source>
</evidence>
<feature type="transmembrane region" description="Helical" evidence="1">
    <location>
        <begin position="6"/>
        <end position="22"/>
    </location>
</feature>
<protein>
    <recommendedName>
        <fullName evidence="2">DUF5671 domain-containing protein</fullName>
    </recommendedName>
</protein>
<name>A0ABU2AWT1_9MICC</name>
<feature type="transmembrane region" description="Helical" evidence="1">
    <location>
        <begin position="451"/>
        <end position="468"/>
    </location>
</feature>
<keyword evidence="1" id="KW-1133">Transmembrane helix</keyword>
<accession>A0ABU2AWT1</accession>
<gene>
    <name evidence="3" type="ORF">J2S62_000069</name>
</gene>
<feature type="transmembrane region" description="Helical" evidence="1">
    <location>
        <begin position="211"/>
        <end position="237"/>
    </location>
</feature>
<dbReference type="Pfam" id="PF18920">
    <property type="entry name" value="DUF5671"/>
    <property type="match status" value="2"/>
</dbReference>
<dbReference type="EMBL" id="JAVDYJ010000001">
    <property type="protein sequence ID" value="MDR7345812.1"/>
    <property type="molecule type" value="Genomic_DNA"/>
</dbReference>
<comment type="caution">
    <text evidence="3">The sequence shown here is derived from an EMBL/GenBank/DDBJ whole genome shotgun (WGS) entry which is preliminary data.</text>
</comment>
<evidence type="ECO:0000313" key="3">
    <source>
        <dbReference type="EMBL" id="MDR7345812.1"/>
    </source>
</evidence>
<evidence type="ECO:0000313" key="4">
    <source>
        <dbReference type="Proteomes" id="UP001183794"/>
    </source>
</evidence>
<feature type="transmembrane region" description="Helical" evidence="1">
    <location>
        <begin position="148"/>
        <end position="166"/>
    </location>
</feature>
<feature type="transmembrane region" description="Helical" evidence="1">
    <location>
        <begin position="42"/>
        <end position="63"/>
    </location>
</feature>
<feature type="transmembrane region" description="Helical" evidence="1">
    <location>
        <begin position="405"/>
        <end position="431"/>
    </location>
</feature>
<feature type="transmembrane region" description="Helical" evidence="1">
    <location>
        <begin position="109"/>
        <end position="128"/>
    </location>
</feature>
<feature type="transmembrane region" description="Helical" evidence="1">
    <location>
        <begin position="366"/>
        <end position="384"/>
    </location>
</feature>
<feature type="transmembrane region" description="Helical" evidence="1">
    <location>
        <begin position="178"/>
        <end position="199"/>
    </location>
</feature>
<feature type="domain" description="DUF5671" evidence="2">
    <location>
        <begin position="324"/>
        <end position="431"/>
    </location>
</feature>
<feature type="transmembrane region" description="Helical" evidence="1">
    <location>
        <begin position="329"/>
        <end position="354"/>
    </location>
</feature>
<organism evidence="3 4">
    <name type="scientific">Enteractinococcus fodinae</name>
    <dbReference type="NCBI Taxonomy" id="684663"/>
    <lineage>
        <taxon>Bacteria</taxon>
        <taxon>Bacillati</taxon>
        <taxon>Actinomycetota</taxon>
        <taxon>Actinomycetes</taxon>
        <taxon>Micrococcales</taxon>
        <taxon>Micrococcaceae</taxon>
    </lineage>
</organism>
<dbReference type="InterPro" id="IPR043728">
    <property type="entry name" value="DUF5671"/>
</dbReference>
<dbReference type="Proteomes" id="UP001183794">
    <property type="component" value="Unassembled WGS sequence"/>
</dbReference>
<feature type="transmembrane region" description="Helical" evidence="1">
    <location>
        <begin position="290"/>
        <end position="309"/>
    </location>
</feature>
<proteinExistence type="predicted"/>
<reference evidence="3 4" key="1">
    <citation type="submission" date="2023-07" db="EMBL/GenBank/DDBJ databases">
        <title>Sequencing the genomes of 1000 actinobacteria strains.</title>
        <authorList>
            <person name="Klenk H.-P."/>
        </authorList>
    </citation>
    <scope>NUCLEOTIDE SEQUENCE [LARGE SCALE GENOMIC DNA]</scope>
    <source>
        <strain evidence="3 4">DSM 22966</strain>
    </source>
</reference>
<evidence type="ECO:0000256" key="1">
    <source>
        <dbReference type="SAM" id="Phobius"/>
    </source>
</evidence>
<sequence>MIISVLLLALLVGGVGFIGTASRRLQGQPLSGQMFRRAFQYVLLYVLVLIVANGAVDLLGRVFGSRAIGDDGFLFAQSLTAIVIALPIAVLLSWWIYRTHRRDPLERESLLYQAYLTTAALTGVAMTAANLQQTLTTAIGSQNLNAEALVGVAIWAAVWAVHWRIIERSLTVPNTVAHVLLGCTIGLVLAVSGLIALLATSLELLTGPEIIIGPYVGLGAAAGMFVSGAVIWSVYWFGAAAKLPRNTAWHAYVLLLGVAGGLTTALFGTHGLIWHGLVQLMGHPELFTDWLNWSTAVATMVIGATVWWYHRTILDPAQRSTVQRVYEYLTAGIGALAAAAGIGMLVISLIDAIAPASLYYHPLNTLLGALPLFLIGATVWWLHWRRIQAHADADPQTELTATPRRIYLVMLLGGSGVAVVIALISGVVDIVHDIGQGSLSLATLYKVRMETSFLAASAALIAYHVAILRQDQRHGPLKAPTPVRHGTLTLVGPADPSLEADLAQHITGPVRLLPVEVAASWSIDAILAALTTYDPDEDVVIIAHERGIEAHPAQALRYLH</sequence>
<dbReference type="RefSeq" id="WP_310169964.1">
    <property type="nucleotide sequence ID" value="NZ_BAABHE010000002.1"/>
</dbReference>
<feature type="domain" description="DUF5671" evidence="2">
    <location>
        <begin position="37"/>
        <end position="161"/>
    </location>
</feature>
<keyword evidence="1" id="KW-0472">Membrane</keyword>
<keyword evidence="1" id="KW-0812">Transmembrane</keyword>
<feature type="transmembrane region" description="Helical" evidence="1">
    <location>
        <begin position="249"/>
        <end position="270"/>
    </location>
</feature>